<keyword evidence="2" id="KW-1185">Reference proteome</keyword>
<evidence type="ECO:0000313" key="2">
    <source>
        <dbReference type="Proteomes" id="UP001341840"/>
    </source>
</evidence>
<name>A0ABU6WSF7_9FABA</name>
<protein>
    <submittedName>
        <fullName evidence="1">Uncharacterized protein</fullName>
    </submittedName>
</protein>
<accession>A0ABU6WSF7</accession>
<sequence length="237" mass="26608">MVVTDSVSLDRAGHGCLLGQRSRGPESSRGPRWKYDNDINFYDLFGHLGSRPLCGRNIVSADAMFFIGFARDQQEAILGLVPSNVELRVLTPVFFHPSHRRDVADIPSTRSPRLPFFSSPTDSRTSTATSIWVHRPTMEQAEAGPSTVFPCIPREYGPTYSEVRLAERIPDISYTRSCAPPKPVHHDYLGLSSYSVLPPDDISRMSWTLGRFFKAITTRENMTEESRESRPSPPYSS</sequence>
<dbReference type="EMBL" id="JASCZI010182601">
    <property type="protein sequence ID" value="MED6188249.1"/>
    <property type="molecule type" value="Genomic_DNA"/>
</dbReference>
<evidence type="ECO:0000313" key="1">
    <source>
        <dbReference type="EMBL" id="MED6188249.1"/>
    </source>
</evidence>
<reference evidence="1 2" key="1">
    <citation type="journal article" date="2023" name="Plants (Basel)">
        <title>Bridging the Gap: Combining Genomics and Transcriptomics Approaches to Understand Stylosanthes scabra, an Orphan Legume from the Brazilian Caatinga.</title>
        <authorList>
            <person name="Ferreira-Neto J.R.C."/>
            <person name="da Silva M.D."/>
            <person name="Binneck E."/>
            <person name="de Melo N.F."/>
            <person name="da Silva R.H."/>
            <person name="de Melo A.L.T.M."/>
            <person name="Pandolfi V."/>
            <person name="Bustamante F.O."/>
            <person name="Brasileiro-Vidal A.C."/>
            <person name="Benko-Iseppon A.M."/>
        </authorList>
    </citation>
    <scope>NUCLEOTIDE SEQUENCE [LARGE SCALE GENOMIC DNA]</scope>
    <source>
        <tissue evidence="1">Leaves</tissue>
    </source>
</reference>
<comment type="caution">
    <text evidence="1">The sequence shown here is derived from an EMBL/GenBank/DDBJ whole genome shotgun (WGS) entry which is preliminary data.</text>
</comment>
<proteinExistence type="predicted"/>
<gene>
    <name evidence="1" type="ORF">PIB30_084208</name>
</gene>
<dbReference type="Proteomes" id="UP001341840">
    <property type="component" value="Unassembled WGS sequence"/>
</dbReference>
<organism evidence="1 2">
    <name type="scientific">Stylosanthes scabra</name>
    <dbReference type="NCBI Taxonomy" id="79078"/>
    <lineage>
        <taxon>Eukaryota</taxon>
        <taxon>Viridiplantae</taxon>
        <taxon>Streptophyta</taxon>
        <taxon>Embryophyta</taxon>
        <taxon>Tracheophyta</taxon>
        <taxon>Spermatophyta</taxon>
        <taxon>Magnoliopsida</taxon>
        <taxon>eudicotyledons</taxon>
        <taxon>Gunneridae</taxon>
        <taxon>Pentapetalae</taxon>
        <taxon>rosids</taxon>
        <taxon>fabids</taxon>
        <taxon>Fabales</taxon>
        <taxon>Fabaceae</taxon>
        <taxon>Papilionoideae</taxon>
        <taxon>50 kb inversion clade</taxon>
        <taxon>dalbergioids sensu lato</taxon>
        <taxon>Dalbergieae</taxon>
        <taxon>Pterocarpus clade</taxon>
        <taxon>Stylosanthes</taxon>
    </lineage>
</organism>